<dbReference type="EMBL" id="UINC01002449">
    <property type="protein sequence ID" value="SUZ96800.1"/>
    <property type="molecule type" value="Genomic_DNA"/>
</dbReference>
<evidence type="ECO:0000313" key="1">
    <source>
        <dbReference type="EMBL" id="SUZ96800.1"/>
    </source>
</evidence>
<proteinExistence type="predicted"/>
<sequence length="448" mass="51111">MTKRSWLIAVAILFITGSFTFGQSTGAQWNTPALQRLMHEWDVKLEKMELHLQPAMRRAGVDMWIIMSREFNVDPMLQMFGDYGISGWYGHRNAYIFFDPGDNVPLERTLLGTHQSGRMRDFFPTIISYGEEGLKPHLAEFINSRDPQRIAINRSRTVAMADGITVEMLAFLEDAIGPVYSSRLLSAQDLIFDYISHRTLAELEIETEASQRTWYILRRAFSNEVITPGKTRLMDIYGFIIQEWQSQDLEFNFAPGVTIYRRGIQGGIDDTDNPVVEPGDLLHVDFGVRLMGLVTDQQHVAYVLYPDETEPPAGLQALFKQSVITGNIYAEELKAGQVGTAVKTTIEERSRLEGIQASVYGHTQGNWVHGAGARTVFDWPDRYGDFAREPVRANEFWSIEYSVQAEVPEWDNQLVRIPREEDAVIEPDGRRARFLVGPQEILWLIRSQ</sequence>
<name>A0A381RY91_9ZZZZ</name>
<gene>
    <name evidence="1" type="ORF">METZ01_LOCUS49654</name>
</gene>
<accession>A0A381RY91</accession>
<dbReference type="Gene3D" id="3.90.230.10">
    <property type="entry name" value="Creatinase/methionine aminopeptidase superfamily"/>
    <property type="match status" value="1"/>
</dbReference>
<dbReference type="SUPFAM" id="SSF55920">
    <property type="entry name" value="Creatinase/aminopeptidase"/>
    <property type="match status" value="1"/>
</dbReference>
<dbReference type="InterPro" id="IPR036005">
    <property type="entry name" value="Creatinase/aminopeptidase-like"/>
</dbReference>
<protein>
    <submittedName>
        <fullName evidence="1">Uncharacterized protein</fullName>
    </submittedName>
</protein>
<dbReference type="AlphaFoldDB" id="A0A381RY91"/>
<reference evidence="1" key="1">
    <citation type="submission" date="2018-05" db="EMBL/GenBank/DDBJ databases">
        <authorList>
            <person name="Lanie J.A."/>
            <person name="Ng W.-L."/>
            <person name="Kazmierczak K.M."/>
            <person name="Andrzejewski T.M."/>
            <person name="Davidsen T.M."/>
            <person name="Wayne K.J."/>
            <person name="Tettelin H."/>
            <person name="Glass J.I."/>
            <person name="Rusch D."/>
            <person name="Podicherti R."/>
            <person name="Tsui H.-C.T."/>
            <person name="Winkler M.E."/>
        </authorList>
    </citation>
    <scope>NUCLEOTIDE SEQUENCE</scope>
</reference>
<organism evidence="1">
    <name type="scientific">marine metagenome</name>
    <dbReference type="NCBI Taxonomy" id="408172"/>
    <lineage>
        <taxon>unclassified sequences</taxon>
        <taxon>metagenomes</taxon>
        <taxon>ecological metagenomes</taxon>
    </lineage>
</organism>